<proteinExistence type="predicted"/>
<name>A0ACB8U382_9APHY</name>
<dbReference type="EMBL" id="MU274914">
    <property type="protein sequence ID" value="KAI0088450.1"/>
    <property type="molecule type" value="Genomic_DNA"/>
</dbReference>
<accession>A0ACB8U382</accession>
<protein>
    <submittedName>
        <fullName evidence="1">ATP-citrate synthase</fullName>
    </submittedName>
</protein>
<sequence length="1156" mass="125676">MSAKPIREYDAKLLLAYWLERAPAVDPSATIKTQLVYPSPKVAQVSWDPTTNTITPDSQLPGWVHNTKLVAKPDQLIKRRGKAGLLALNKTWEEAREWIVQRAGKHQKVETVTGTLNNFILEPFLPHPSNTEYYVCITSQREGDSILFTHEGGVDIGDVDAKALTLNFPVGAPFPSRETIASTLLPHVPDAKKDTLVDFLIRLYSVYVDLHFAYLEINPLIVLDGENGGEPTIHYLDMAAKLDQTAESICGPKWSIARDLSVYESGTQATTTKGKPVSADRGPPMVWPAPFGRDLTKEEAYIQKLDGSTGASLKLTVLNAEGRIWTMVAGGGASVVYSDAIAAHGFAHELANYGEYSGAPTEGQTYEYAKTIVDLMTRGKPRPDGKILIIGGGIANFTNVAATFKGIIRALKEYKGPLISHNVKIFVRRGGPNYQEGLKAMRLLGESLGVEIKVYGPDTHITAIVPLALGIEAKPKNPAHSIPPTPAIPGSPKGHVVAGGAQTPSPAVGTIRADGQRVQADDQIVHFDTAGQTSRPWFRPFDATTRSFVYGLQPRAIQGMLDFDYSCGRETPSVAAMIYPFGGHHIQKFYWGTKETLLPVYTSVEEAVKKHPDADVVVNFASSRSVYSSTLEILGFPQIKSIALIAEGVPERHAREILHLATKKGVLIIGPATVGGIKPGCFRIGNSGGMMDNIIASKLYRPGSVGYVSKSGGMSNELNNILSLVTNGTYEGIAIGGDRYPGSTFIDHLLRYENDPDCKMLVLLGEVGGIEEYRVIEAVKSGKITKPIVAWAIGTCAKMFTTEVQFGHAGSMANSDLETADAKNVAMRKAGFIVPDTFEDLPQVLRETYDRLVSVGSIVPEPEREPPVIPMDYKWAQELGLIRKPAAFISTISDERGQELLYAGMRISEVFKEDIGLGGVVSLLWFKRRLPPWATKFIEMVLMLTADHGPAVSGAMNTIVATRAGKDLISSLASGLLTIGSRFGGALDEAAAMFSNARDTGMTPREFVDSARKQNKLISGIGHKIKSVNNPDLRVELVKEYVSKNFPSHSLLDYALAVEKVTTSKKDTLILNVDGCIAVCFVDLLRDSGAFTPEEADEYVKIGTLNGLFVLGRSIGFIGHHLDQKRLRSGLYRHPADDIFINMADVSQPRVLSKLS</sequence>
<dbReference type="Proteomes" id="UP001055072">
    <property type="component" value="Unassembled WGS sequence"/>
</dbReference>
<evidence type="ECO:0000313" key="1">
    <source>
        <dbReference type="EMBL" id="KAI0088450.1"/>
    </source>
</evidence>
<organism evidence="1 2">
    <name type="scientific">Irpex rosettiformis</name>
    <dbReference type="NCBI Taxonomy" id="378272"/>
    <lineage>
        <taxon>Eukaryota</taxon>
        <taxon>Fungi</taxon>
        <taxon>Dikarya</taxon>
        <taxon>Basidiomycota</taxon>
        <taxon>Agaricomycotina</taxon>
        <taxon>Agaricomycetes</taxon>
        <taxon>Polyporales</taxon>
        <taxon>Irpicaceae</taxon>
        <taxon>Irpex</taxon>
    </lineage>
</organism>
<reference evidence="1" key="1">
    <citation type="journal article" date="2021" name="Environ. Microbiol.">
        <title>Gene family expansions and transcriptome signatures uncover fungal adaptations to wood decay.</title>
        <authorList>
            <person name="Hage H."/>
            <person name="Miyauchi S."/>
            <person name="Viragh M."/>
            <person name="Drula E."/>
            <person name="Min B."/>
            <person name="Chaduli D."/>
            <person name="Navarro D."/>
            <person name="Favel A."/>
            <person name="Norest M."/>
            <person name="Lesage-Meessen L."/>
            <person name="Balint B."/>
            <person name="Merenyi Z."/>
            <person name="de Eugenio L."/>
            <person name="Morin E."/>
            <person name="Martinez A.T."/>
            <person name="Baldrian P."/>
            <person name="Stursova M."/>
            <person name="Martinez M.J."/>
            <person name="Novotny C."/>
            <person name="Magnuson J.K."/>
            <person name="Spatafora J.W."/>
            <person name="Maurice S."/>
            <person name="Pangilinan J."/>
            <person name="Andreopoulos W."/>
            <person name="LaButti K."/>
            <person name="Hundley H."/>
            <person name="Na H."/>
            <person name="Kuo A."/>
            <person name="Barry K."/>
            <person name="Lipzen A."/>
            <person name="Henrissat B."/>
            <person name="Riley R."/>
            <person name="Ahrendt S."/>
            <person name="Nagy L.G."/>
            <person name="Grigoriev I.V."/>
            <person name="Martin F."/>
            <person name="Rosso M.N."/>
        </authorList>
    </citation>
    <scope>NUCLEOTIDE SEQUENCE</scope>
    <source>
        <strain evidence="1">CBS 384.51</strain>
    </source>
</reference>
<gene>
    <name evidence="1" type="ORF">BDY19DRAFT_951037</name>
</gene>
<keyword evidence="2" id="KW-1185">Reference proteome</keyword>
<comment type="caution">
    <text evidence="1">The sequence shown here is derived from an EMBL/GenBank/DDBJ whole genome shotgun (WGS) entry which is preliminary data.</text>
</comment>
<evidence type="ECO:0000313" key="2">
    <source>
        <dbReference type="Proteomes" id="UP001055072"/>
    </source>
</evidence>